<dbReference type="Pfam" id="PF24476">
    <property type="entry name" value="DUF7580"/>
    <property type="match status" value="1"/>
</dbReference>
<dbReference type="PANTHER" id="PTHR35186:SF4">
    <property type="entry name" value="PRION-INHIBITION AND PROPAGATION HELO DOMAIN-CONTAINING PROTEIN"/>
    <property type="match status" value="1"/>
</dbReference>
<evidence type="ECO:0000259" key="1">
    <source>
        <dbReference type="Pfam" id="PF24476"/>
    </source>
</evidence>
<dbReference type="InterPro" id="IPR056002">
    <property type="entry name" value="DUF7580"/>
</dbReference>
<name>A0A3N4IJ30_ASCIM</name>
<accession>A0A3N4IJ30</accession>
<dbReference type="Proteomes" id="UP000275078">
    <property type="component" value="Unassembled WGS sequence"/>
</dbReference>
<dbReference type="PANTHER" id="PTHR35186">
    <property type="entry name" value="ANK_REP_REGION DOMAIN-CONTAINING PROTEIN"/>
    <property type="match status" value="1"/>
</dbReference>
<proteinExistence type="predicted"/>
<reference evidence="2 3" key="1">
    <citation type="journal article" date="2018" name="Nat. Ecol. Evol.">
        <title>Pezizomycetes genomes reveal the molecular basis of ectomycorrhizal truffle lifestyle.</title>
        <authorList>
            <person name="Murat C."/>
            <person name="Payen T."/>
            <person name="Noel B."/>
            <person name="Kuo A."/>
            <person name="Morin E."/>
            <person name="Chen J."/>
            <person name="Kohler A."/>
            <person name="Krizsan K."/>
            <person name="Balestrini R."/>
            <person name="Da Silva C."/>
            <person name="Montanini B."/>
            <person name="Hainaut M."/>
            <person name="Levati E."/>
            <person name="Barry K.W."/>
            <person name="Belfiori B."/>
            <person name="Cichocki N."/>
            <person name="Clum A."/>
            <person name="Dockter R.B."/>
            <person name="Fauchery L."/>
            <person name="Guy J."/>
            <person name="Iotti M."/>
            <person name="Le Tacon F."/>
            <person name="Lindquist E.A."/>
            <person name="Lipzen A."/>
            <person name="Malagnac F."/>
            <person name="Mello A."/>
            <person name="Molinier V."/>
            <person name="Miyauchi S."/>
            <person name="Poulain J."/>
            <person name="Riccioni C."/>
            <person name="Rubini A."/>
            <person name="Sitrit Y."/>
            <person name="Splivallo R."/>
            <person name="Traeger S."/>
            <person name="Wang M."/>
            <person name="Zifcakova L."/>
            <person name="Wipf D."/>
            <person name="Zambonelli A."/>
            <person name="Paolocci F."/>
            <person name="Nowrousian M."/>
            <person name="Ottonello S."/>
            <person name="Baldrian P."/>
            <person name="Spatafora J.W."/>
            <person name="Henrissat B."/>
            <person name="Nagy L.G."/>
            <person name="Aury J.M."/>
            <person name="Wincker P."/>
            <person name="Grigoriev I.V."/>
            <person name="Bonfante P."/>
            <person name="Martin F.M."/>
        </authorList>
    </citation>
    <scope>NUCLEOTIDE SEQUENCE [LARGE SCALE GENOMIC DNA]</scope>
    <source>
        <strain evidence="2 3">RN42</strain>
    </source>
</reference>
<evidence type="ECO:0000313" key="2">
    <source>
        <dbReference type="EMBL" id="RPA85646.1"/>
    </source>
</evidence>
<keyword evidence="3" id="KW-1185">Reference proteome</keyword>
<feature type="domain" description="DUF7580" evidence="1">
    <location>
        <begin position="1"/>
        <end position="155"/>
    </location>
</feature>
<evidence type="ECO:0000313" key="3">
    <source>
        <dbReference type="Proteomes" id="UP000275078"/>
    </source>
</evidence>
<dbReference type="EMBL" id="ML119652">
    <property type="protein sequence ID" value="RPA85646.1"/>
    <property type="molecule type" value="Genomic_DNA"/>
</dbReference>
<dbReference type="OrthoDB" id="3565018at2759"/>
<organism evidence="2 3">
    <name type="scientific">Ascobolus immersus RN42</name>
    <dbReference type="NCBI Taxonomy" id="1160509"/>
    <lineage>
        <taxon>Eukaryota</taxon>
        <taxon>Fungi</taxon>
        <taxon>Dikarya</taxon>
        <taxon>Ascomycota</taxon>
        <taxon>Pezizomycotina</taxon>
        <taxon>Pezizomycetes</taxon>
        <taxon>Pezizales</taxon>
        <taxon>Ascobolaceae</taxon>
        <taxon>Ascobolus</taxon>
    </lineage>
</organism>
<gene>
    <name evidence="2" type="ORF">BJ508DRAFT_350234</name>
</gene>
<dbReference type="AlphaFoldDB" id="A0A3N4IJ30"/>
<protein>
    <recommendedName>
        <fullName evidence="1">DUF7580 domain-containing protein</fullName>
    </recommendedName>
</protein>
<sequence>MYFHGTPWICGSLTKDEISFPLCLDDTASRVLFDRPYISHQFPSRPETMASLTEEQIRRALLSLAFILLELCFGSAILSNELIENQTIGMQLDVATKWQQKVYEEFGERYGDAVRGCIYPNFLRPVDSDNRNFCESSLQEGVYAVVFKPLDETLKFFVRD</sequence>